<accession>A0ABU6GMF8</accession>
<dbReference type="InterPro" id="IPR017853">
    <property type="entry name" value="GH"/>
</dbReference>
<dbReference type="SUPFAM" id="SSF51445">
    <property type="entry name" value="(Trans)glycosidases"/>
    <property type="match status" value="1"/>
</dbReference>
<name>A0ABU6GMF8_9BACL</name>
<feature type="coiled-coil region" evidence="2">
    <location>
        <begin position="402"/>
        <end position="455"/>
    </location>
</feature>
<feature type="domain" description="Glycosyl hydrolase-like 10" evidence="4">
    <location>
        <begin position="455"/>
        <end position="714"/>
    </location>
</feature>
<dbReference type="PANTHER" id="PTHR43405">
    <property type="entry name" value="GLYCOSYL HYDROLASE DIGH"/>
    <property type="match status" value="1"/>
</dbReference>
<dbReference type="Pfam" id="PF02638">
    <property type="entry name" value="GHL10"/>
    <property type="match status" value="1"/>
</dbReference>
<evidence type="ECO:0000259" key="4">
    <source>
        <dbReference type="Pfam" id="PF02638"/>
    </source>
</evidence>
<dbReference type="RefSeq" id="WP_326088661.1">
    <property type="nucleotide sequence ID" value="NZ_JARLKZ010000008.1"/>
</dbReference>
<gene>
    <name evidence="5" type="ORF">P4H66_13780</name>
</gene>
<evidence type="ECO:0000256" key="3">
    <source>
        <dbReference type="SAM" id="SignalP"/>
    </source>
</evidence>
<evidence type="ECO:0000313" key="6">
    <source>
        <dbReference type="Proteomes" id="UP001344632"/>
    </source>
</evidence>
<dbReference type="InterPro" id="IPR003790">
    <property type="entry name" value="GHL10"/>
</dbReference>
<evidence type="ECO:0000313" key="5">
    <source>
        <dbReference type="EMBL" id="MEC0240920.1"/>
    </source>
</evidence>
<evidence type="ECO:0000256" key="2">
    <source>
        <dbReference type="SAM" id="Coils"/>
    </source>
</evidence>
<dbReference type="Gene3D" id="3.20.20.80">
    <property type="entry name" value="Glycosidases"/>
    <property type="match status" value="1"/>
</dbReference>
<keyword evidence="1 3" id="KW-0732">Signal</keyword>
<comment type="caution">
    <text evidence="5">The sequence shown here is derived from an EMBL/GenBank/DDBJ whole genome shotgun (WGS) entry which is preliminary data.</text>
</comment>
<feature type="signal peptide" evidence="3">
    <location>
        <begin position="1"/>
        <end position="27"/>
    </location>
</feature>
<proteinExistence type="predicted"/>
<evidence type="ECO:0000256" key="1">
    <source>
        <dbReference type="ARBA" id="ARBA00022729"/>
    </source>
</evidence>
<dbReference type="EMBL" id="JARLKZ010000008">
    <property type="protein sequence ID" value="MEC0240920.1"/>
    <property type="molecule type" value="Genomic_DNA"/>
</dbReference>
<keyword evidence="2" id="KW-0175">Coiled coil</keyword>
<reference evidence="5 6" key="1">
    <citation type="submission" date="2023-03" db="EMBL/GenBank/DDBJ databases">
        <title>Bacillus Genome Sequencing.</title>
        <authorList>
            <person name="Dunlap C."/>
        </authorList>
    </citation>
    <scope>NUCLEOTIDE SEQUENCE [LARGE SCALE GENOMIC DNA]</scope>
    <source>
        <strain evidence="5 6">BD-525</strain>
    </source>
</reference>
<dbReference type="PANTHER" id="PTHR43405:SF1">
    <property type="entry name" value="GLYCOSYL HYDROLASE DIGH"/>
    <property type="match status" value="1"/>
</dbReference>
<keyword evidence="6" id="KW-1185">Reference proteome</keyword>
<protein>
    <submittedName>
        <fullName evidence="5">Family 10 glycosylhydrolase</fullName>
    </submittedName>
</protein>
<feature type="chain" id="PRO_5045412250" evidence="3">
    <location>
        <begin position="28"/>
        <end position="900"/>
    </location>
</feature>
<dbReference type="InterPro" id="IPR052177">
    <property type="entry name" value="Divisome_Glycosyl_Hydrolase"/>
</dbReference>
<dbReference type="Proteomes" id="UP001344632">
    <property type="component" value="Unassembled WGS sequence"/>
</dbReference>
<organism evidence="5 6">
    <name type="scientific">Paenibacillus dokdonensis</name>
    <dbReference type="NCBI Taxonomy" id="2567944"/>
    <lineage>
        <taxon>Bacteria</taxon>
        <taxon>Bacillati</taxon>
        <taxon>Bacillota</taxon>
        <taxon>Bacilli</taxon>
        <taxon>Bacillales</taxon>
        <taxon>Paenibacillaceae</taxon>
        <taxon>Paenibacillus</taxon>
    </lineage>
</organism>
<sequence length="900" mass="101443">MKKWFSVIMCCALILPLMSVSAGQAQAQEEGAIPSITLPDGSKLQVDAVNAVRKDNGITVYTGDYSEPFTASFENSKVMEFIVSGEIVLEKNTDGTKGTYIPLNNVVISASGSAKDKMKAITTGDTLTLNGVTVPQQMNRYAVVKGIEIPINKVNAFRDENDVVLYDAGYGTSTNTNQWGLELMIENGRITGMAKPDGKTYNNSRIPSQGYVLSVQAGSPHYSDLNAKITSGELVTGDPAEIMIREETHLASRIAYDAMDPKVREDNPGGWDSANNKPFDGFRGGDQLIVYSPDYGKDTTGTNAWGFEVIVDENDRIISVGGNNSPIPDKGYVLSGHGVKADWLKNYAKLSATVSMNRPDKEIVVMLTPQSSLDRADYRIETSTALLQKSKEMYMDVPYAQIEQKIAEAKNVRGEIAKLIEQQAYDQMTLKSAALDSLMDEVINLNMESRKVEHRAIWIRPLETNIDEVRQHLKLIADANLNQVYVETWWSGYTIYPSSNPLAPQNPMYKGFDVLQAYLDVADELGLEIHVWVENAFLEGNKMEEKPEWSMIRRDGADYWEVDGHTFYWLNPALPEVRKFIAALYSDLVTRYPVAGLHLDYIRYPDNYGTDIDYGYDTYTRNEFMKKYKTDVDPVNLYPGDKLWPEWQQFRMDIITGFVIELVSQLKETSPKLAISAAVYSDFYSNPYYKLQEAGLWLQQGYLDNIFPMSYKLDAQAVVHDAEETMKLAGDLSYVTMGLGPQAKVSRPVLVEQANETQKNGTSGSAYFEFLSYFGDQYNMPLKQGVYRNKAIVPFSHPGLSVKTILMEMDRKIDEIYVPNQGMTNVKDYKKDLKVLINRLNENKTIDKRAAKLDGDLQQLMKKLSQDSSVNEQVKNRMMYDLKYAEHIIKIYKNKNQGEL</sequence>